<dbReference type="KEGG" id="fcy:FRACYDRAFT_165023"/>
<dbReference type="PANTHER" id="PTHR33336:SF1">
    <property type="entry name" value="(4S)-4-HYDROXY-5-PHOSPHONOOXYPENTANE-2,3-DIONE ISOMERASE"/>
    <property type="match status" value="1"/>
</dbReference>
<evidence type="ECO:0000259" key="1">
    <source>
        <dbReference type="PROSITE" id="PS51725"/>
    </source>
</evidence>
<dbReference type="GO" id="GO:0005829">
    <property type="term" value="C:cytosol"/>
    <property type="evidence" value="ECO:0007669"/>
    <property type="project" value="TreeGrafter"/>
</dbReference>
<dbReference type="InterPro" id="IPR011008">
    <property type="entry name" value="Dimeric_a/b-barrel"/>
</dbReference>
<dbReference type="EMBL" id="KV784361">
    <property type="protein sequence ID" value="OEU13401.1"/>
    <property type="molecule type" value="Genomic_DNA"/>
</dbReference>
<accession>A0A1E7F5D7</accession>
<feature type="non-terminal residue" evidence="2">
    <location>
        <position position="69"/>
    </location>
</feature>
<dbReference type="Pfam" id="PF03992">
    <property type="entry name" value="ABM"/>
    <property type="match status" value="1"/>
</dbReference>
<evidence type="ECO:0000313" key="3">
    <source>
        <dbReference type="Proteomes" id="UP000095751"/>
    </source>
</evidence>
<name>A0A1E7F5D7_9STRA</name>
<sequence length="69" mass="8290">IVEAEIKEERMDDFLEMIENNAKKSREESGCIRFDVLRDQSKATKFWFYEVYENTDAVDHHKTTSHYQS</sequence>
<gene>
    <name evidence="2" type="ORF">FRACYDRAFT_165023</name>
</gene>
<proteinExistence type="predicted"/>
<dbReference type="SUPFAM" id="SSF54909">
    <property type="entry name" value="Dimeric alpha+beta barrel"/>
    <property type="match status" value="1"/>
</dbReference>
<dbReference type="PROSITE" id="PS51725">
    <property type="entry name" value="ABM"/>
    <property type="match status" value="1"/>
</dbReference>
<evidence type="ECO:0000313" key="2">
    <source>
        <dbReference type="EMBL" id="OEU13401.1"/>
    </source>
</evidence>
<dbReference type="GO" id="GO:0016491">
    <property type="term" value="F:oxidoreductase activity"/>
    <property type="evidence" value="ECO:0007669"/>
    <property type="project" value="TreeGrafter"/>
</dbReference>
<dbReference type="AlphaFoldDB" id="A0A1E7F5D7"/>
<dbReference type="PANTHER" id="PTHR33336">
    <property type="entry name" value="QUINOL MONOOXYGENASE YGIN-RELATED"/>
    <property type="match status" value="1"/>
</dbReference>
<protein>
    <recommendedName>
        <fullName evidence="1">ABM domain-containing protein</fullName>
    </recommendedName>
</protein>
<dbReference type="InParanoid" id="A0A1E7F5D7"/>
<dbReference type="Proteomes" id="UP000095751">
    <property type="component" value="Unassembled WGS sequence"/>
</dbReference>
<keyword evidence="3" id="KW-1185">Reference proteome</keyword>
<dbReference type="InterPro" id="IPR050744">
    <property type="entry name" value="AI-2_Isomerase_LsrG"/>
</dbReference>
<dbReference type="Gene3D" id="3.30.70.100">
    <property type="match status" value="1"/>
</dbReference>
<dbReference type="OrthoDB" id="10261153at2759"/>
<feature type="domain" description="ABM" evidence="1">
    <location>
        <begin position="1"/>
        <end position="69"/>
    </location>
</feature>
<feature type="non-terminal residue" evidence="2">
    <location>
        <position position="1"/>
    </location>
</feature>
<dbReference type="InterPro" id="IPR007138">
    <property type="entry name" value="ABM_dom"/>
</dbReference>
<organism evidence="2 3">
    <name type="scientific">Fragilariopsis cylindrus CCMP1102</name>
    <dbReference type="NCBI Taxonomy" id="635003"/>
    <lineage>
        <taxon>Eukaryota</taxon>
        <taxon>Sar</taxon>
        <taxon>Stramenopiles</taxon>
        <taxon>Ochrophyta</taxon>
        <taxon>Bacillariophyta</taxon>
        <taxon>Bacillariophyceae</taxon>
        <taxon>Bacillariophycidae</taxon>
        <taxon>Bacillariales</taxon>
        <taxon>Bacillariaceae</taxon>
        <taxon>Fragilariopsis</taxon>
    </lineage>
</organism>
<reference evidence="2 3" key="1">
    <citation type="submission" date="2016-09" db="EMBL/GenBank/DDBJ databases">
        <title>Extensive genetic diversity and differential bi-allelic expression allows diatom success in the polar Southern Ocean.</title>
        <authorList>
            <consortium name="DOE Joint Genome Institute"/>
            <person name="Mock T."/>
            <person name="Otillar R.P."/>
            <person name="Strauss J."/>
            <person name="Dupont C."/>
            <person name="Frickenhaus S."/>
            <person name="Maumus F."/>
            <person name="Mcmullan M."/>
            <person name="Sanges R."/>
            <person name="Schmutz J."/>
            <person name="Toseland A."/>
            <person name="Valas R."/>
            <person name="Veluchamy A."/>
            <person name="Ward B.J."/>
            <person name="Allen A."/>
            <person name="Barry K."/>
            <person name="Falciatore A."/>
            <person name="Ferrante M."/>
            <person name="Fortunato A.E."/>
            <person name="Gloeckner G."/>
            <person name="Gruber A."/>
            <person name="Hipkin R."/>
            <person name="Janech M."/>
            <person name="Kroth P."/>
            <person name="Leese F."/>
            <person name="Lindquist E."/>
            <person name="Lyon B.R."/>
            <person name="Martin J."/>
            <person name="Mayer C."/>
            <person name="Parker M."/>
            <person name="Quesneville H."/>
            <person name="Raymond J."/>
            <person name="Uhlig C."/>
            <person name="Valentin K.U."/>
            <person name="Worden A.Z."/>
            <person name="Armbrust E.V."/>
            <person name="Bowler C."/>
            <person name="Green B."/>
            <person name="Moulton V."/>
            <person name="Van Oosterhout C."/>
            <person name="Grigoriev I."/>
        </authorList>
    </citation>
    <scope>NUCLEOTIDE SEQUENCE [LARGE SCALE GENOMIC DNA]</scope>
    <source>
        <strain evidence="2 3">CCMP1102</strain>
    </source>
</reference>